<evidence type="ECO:0000313" key="2">
    <source>
        <dbReference type="Proteomes" id="UP001145114"/>
    </source>
</evidence>
<dbReference type="EC" id="1.8.1.2" evidence="1"/>
<evidence type="ECO:0000313" key="1">
    <source>
        <dbReference type="EMBL" id="KAJ1679782.1"/>
    </source>
</evidence>
<comment type="caution">
    <text evidence="1">The sequence shown here is derived from an EMBL/GenBank/DDBJ whole genome shotgun (WGS) entry which is preliminary data.</text>
</comment>
<dbReference type="Proteomes" id="UP001145114">
    <property type="component" value="Unassembled WGS sequence"/>
</dbReference>
<feature type="non-terminal residue" evidence="1">
    <location>
        <position position="1256"/>
    </location>
</feature>
<keyword evidence="2" id="KW-1185">Reference proteome</keyword>
<accession>A0ACC1HX27</accession>
<protein>
    <submittedName>
        <fullName evidence="1">Sulfite reductase [NADPH] subunit beta</fullName>
        <ecNumber evidence="1">1.8.1.2</ecNumber>
    </submittedName>
</protein>
<proteinExistence type="predicted"/>
<keyword evidence="1" id="KW-0560">Oxidoreductase</keyword>
<sequence length="1256" mass="137167">MSAEIPFLPFHSNYSVTEAVAHAVLAFSTVSLVATTDLLAPASRYLESVADGSATLPHSVVSIDPHDDFGSALRSLASRGVSALVPSSYLLRALPSLNSLARDRLPAVIHVFPPDTRRFCDLADSLAIRDCGCAVLCSSSVQEAHNLAAVAHLVAAKLSRPFIHIINLHGSRLTEPVAFRPLNLAKAPDAIDAFVSADLLPTTTGPPLDDHGDSTATHAVSEDLRLISAVESALALFSSSTSYDGGDNNNNNSGVVSYSGPADARVVFVTIGALNLDLPPNALVGSLGLRLYRPLPTHHLLGALPSSVEKIVSLEESSPIPSIWGPLFFDLAALLRHESQQLSAVLIDARTVRDLASAWTSADFEVLLSKVADIYTSENLNADELVIGHSAAAAPNDPSSSTSVSLIGHQDTADSSQLVDRINQLPYAQMLADTFKSRLAVVNGLNSKSIWGPPGRDATNPEFGFGKIAHTIHLRELLARNVSDLLADPSVFLSPDLSAALSRWLEGKDDPTVASVENAAAIVGLLKDELLPPSAASGNNSNLNTQTTTLVEAILDAADLLPLHSNWLIGADEWAYDLGNSGVHHLIASGLNINMLVLDTLPYSQRKSSSEAIAKGRKKDIGLYAMNYGNTYVASVAVYSSYTHVLQALLEADAFPGPSIVLAYLPSAEGVTRPSHSPIIALQESKLAVDSGYWPLYRWNPLAADDVDQSKRFILDSPKIRDELRKFLKRDNTLALLGRDQPRLHTALAESAEARETKKATATHRDVDQLLSGLQGPPLLVLFASDNGNAEETARRVERGGKRRGMTVRCMPMDEFEVDELTFEKTVVFCVSTAGQGEFPTNGREFWKALSSASINLNETQFAVFGLGDSHYWPREEDHIYYNKPGKDLDKKLVELGGRQLVSLHLGDDQDPDGWETGFHAWESKIWEALNLDVVEGVVVDEPQKITDEQNKVNSNYLRGTIREALEDESSGTMNEYDLKILKFHGSYGQDDRDLRPERLVRGEEKAYSFMIRVRLPAGVATPDQWLAMDRLADEYGNQTMKITTRQTFQLHGVLKRNLRATMRGINRALMDTIAACGDVNRNVVASANPHQAELHPEIVELARGISSHLLPKTSAYHEIWINDEQVAGDAVQDYEPLYGPAYLPRKFKVAIAIPPENDVDVFAYDLGYIAVLDERQENILGYNVVIGGGMGMTHNNKKTYPRLATALGYVPKDKAIEVGEKVMLVQRDHGDRSNRKHARLKYTVDDHGIDWYREQ</sequence>
<gene>
    <name evidence="1" type="primary">MET5_1</name>
    <name evidence="1" type="ORF">EV182_001337</name>
</gene>
<reference evidence="1" key="1">
    <citation type="submission" date="2022-06" db="EMBL/GenBank/DDBJ databases">
        <title>Phylogenomic reconstructions and comparative analyses of Kickxellomycotina fungi.</title>
        <authorList>
            <person name="Reynolds N.K."/>
            <person name="Stajich J.E."/>
            <person name="Barry K."/>
            <person name="Grigoriev I.V."/>
            <person name="Crous P."/>
            <person name="Smith M.E."/>
        </authorList>
    </citation>
    <scope>NUCLEOTIDE SEQUENCE</scope>
    <source>
        <strain evidence="1">RSA 2271</strain>
    </source>
</reference>
<dbReference type="EMBL" id="JAMZIH010000181">
    <property type="protein sequence ID" value="KAJ1679782.1"/>
    <property type="molecule type" value="Genomic_DNA"/>
</dbReference>
<organism evidence="1 2">
    <name type="scientific">Spiromyces aspiralis</name>
    <dbReference type="NCBI Taxonomy" id="68401"/>
    <lineage>
        <taxon>Eukaryota</taxon>
        <taxon>Fungi</taxon>
        <taxon>Fungi incertae sedis</taxon>
        <taxon>Zoopagomycota</taxon>
        <taxon>Kickxellomycotina</taxon>
        <taxon>Kickxellomycetes</taxon>
        <taxon>Kickxellales</taxon>
        <taxon>Kickxellaceae</taxon>
        <taxon>Spiromyces</taxon>
    </lineage>
</organism>
<name>A0ACC1HX27_9FUNG</name>